<gene>
    <name evidence="1" type="ORF">EYF80_031493</name>
</gene>
<keyword evidence="2" id="KW-1185">Reference proteome</keyword>
<dbReference type="Proteomes" id="UP000314294">
    <property type="component" value="Unassembled WGS sequence"/>
</dbReference>
<name>A0A4Z2GYH7_9TELE</name>
<dbReference type="AlphaFoldDB" id="A0A4Z2GYH7"/>
<proteinExistence type="predicted"/>
<comment type="caution">
    <text evidence="1">The sequence shown here is derived from an EMBL/GenBank/DDBJ whole genome shotgun (WGS) entry which is preliminary data.</text>
</comment>
<reference evidence="1 2" key="1">
    <citation type="submission" date="2019-03" db="EMBL/GenBank/DDBJ databases">
        <title>First draft genome of Liparis tanakae, snailfish: a comprehensive survey of snailfish specific genes.</title>
        <authorList>
            <person name="Kim W."/>
            <person name="Song I."/>
            <person name="Jeong J.-H."/>
            <person name="Kim D."/>
            <person name="Kim S."/>
            <person name="Ryu S."/>
            <person name="Song J.Y."/>
            <person name="Lee S.K."/>
        </authorList>
    </citation>
    <scope>NUCLEOTIDE SEQUENCE [LARGE SCALE GENOMIC DNA]</scope>
    <source>
        <tissue evidence="1">Muscle</tissue>
    </source>
</reference>
<protein>
    <submittedName>
        <fullName evidence="1">Uncharacterized protein</fullName>
    </submittedName>
</protein>
<organism evidence="1 2">
    <name type="scientific">Liparis tanakae</name>
    <name type="common">Tanaka's snailfish</name>
    <dbReference type="NCBI Taxonomy" id="230148"/>
    <lineage>
        <taxon>Eukaryota</taxon>
        <taxon>Metazoa</taxon>
        <taxon>Chordata</taxon>
        <taxon>Craniata</taxon>
        <taxon>Vertebrata</taxon>
        <taxon>Euteleostomi</taxon>
        <taxon>Actinopterygii</taxon>
        <taxon>Neopterygii</taxon>
        <taxon>Teleostei</taxon>
        <taxon>Neoteleostei</taxon>
        <taxon>Acanthomorphata</taxon>
        <taxon>Eupercaria</taxon>
        <taxon>Perciformes</taxon>
        <taxon>Cottioidei</taxon>
        <taxon>Cottales</taxon>
        <taxon>Liparidae</taxon>
        <taxon>Liparis</taxon>
    </lineage>
</organism>
<dbReference type="EMBL" id="SRLO01000383">
    <property type="protein sequence ID" value="TNN58310.1"/>
    <property type="molecule type" value="Genomic_DNA"/>
</dbReference>
<evidence type="ECO:0000313" key="1">
    <source>
        <dbReference type="EMBL" id="TNN58310.1"/>
    </source>
</evidence>
<accession>A0A4Z2GYH7</accession>
<sequence>MCAEGTIWPGCLGAVNCNSGQSMWFVIKLKQIIPGVKRQTNKTSPSAVGSPVDLHPFDFPMTYHGRERCETLGPVSREDLIQVRCLFPEWEKGGVLLADQAVQSALRGMLKQTGSAQLRAEESVRRESRMTVSVEGHLSTLYAGGNM</sequence>
<evidence type="ECO:0000313" key="2">
    <source>
        <dbReference type="Proteomes" id="UP000314294"/>
    </source>
</evidence>